<proteinExistence type="predicted"/>
<evidence type="ECO:0000313" key="2">
    <source>
        <dbReference type="EMBL" id="OCH88653.1"/>
    </source>
</evidence>
<protein>
    <submittedName>
        <fullName evidence="2">Uncharacterized protein</fullName>
    </submittedName>
</protein>
<evidence type="ECO:0000256" key="1">
    <source>
        <dbReference type="SAM" id="MobiDB-lite"/>
    </source>
</evidence>
<keyword evidence="3" id="KW-1185">Reference proteome</keyword>
<reference evidence="2 3" key="1">
    <citation type="submission" date="2016-07" db="EMBL/GenBank/DDBJ databases">
        <title>Draft genome of the white-rot fungus Obba rivulosa 3A-2.</title>
        <authorList>
            <consortium name="DOE Joint Genome Institute"/>
            <person name="Miettinen O."/>
            <person name="Riley R."/>
            <person name="Acob R."/>
            <person name="Barry K."/>
            <person name="Cullen D."/>
            <person name="De Vries R."/>
            <person name="Hainaut M."/>
            <person name="Hatakka A."/>
            <person name="Henrissat B."/>
            <person name="Hilden K."/>
            <person name="Kuo R."/>
            <person name="Labutti K."/>
            <person name="Lipzen A."/>
            <person name="Makela M.R."/>
            <person name="Sandor L."/>
            <person name="Spatafora J.W."/>
            <person name="Grigoriev I.V."/>
            <person name="Hibbett D.S."/>
        </authorList>
    </citation>
    <scope>NUCLEOTIDE SEQUENCE [LARGE SCALE GENOMIC DNA]</scope>
    <source>
        <strain evidence="2 3">3A-2</strain>
    </source>
</reference>
<gene>
    <name evidence="2" type="ORF">OBBRIDRAFT_805254</name>
</gene>
<evidence type="ECO:0000313" key="3">
    <source>
        <dbReference type="Proteomes" id="UP000250043"/>
    </source>
</evidence>
<sequence>MHIGAGQRVSSSKLRQRVCSECTGARTAQPAAAQKPPDSGGVLPRPLGQSPLLRYDPALSIRFEIAQTQDNRPPAALNGPPEALPDAPLGRSAMPNKMIGGTEASADVDEHGKAVRCWLLDASSRKATICVGSAIAFSELGYTPAAKIANGQNVGHTSPARPTTVGCLPSRQALLLAVPLETKALHTLRAWEATEPSGKLRSGDAITSNYT</sequence>
<dbReference type="EMBL" id="KV722447">
    <property type="protein sequence ID" value="OCH88653.1"/>
    <property type="molecule type" value="Genomic_DNA"/>
</dbReference>
<accession>A0A8E2APR8</accession>
<name>A0A8E2APR8_9APHY</name>
<organism evidence="2 3">
    <name type="scientific">Obba rivulosa</name>
    <dbReference type="NCBI Taxonomy" id="1052685"/>
    <lineage>
        <taxon>Eukaryota</taxon>
        <taxon>Fungi</taxon>
        <taxon>Dikarya</taxon>
        <taxon>Basidiomycota</taxon>
        <taxon>Agaricomycotina</taxon>
        <taxon>Agaricomycetes</taxon>
        <taxon>Polyporales</taxon>
        <taxon>Gelatoporiaceae</taxon>
        <taxon>Obba</taxon>
    </lineage>
</organism>
<feature type="region of interest" description="Disordered" evidence="1">
    <location>
        <begin position="20"/>
        <end position="48"/>
    </location>
</feature>
<dbReference type="Proteomes" id="UP000250043">
    <property type="component" value="Unassembled WGS sequence"/>
</dbReference>
<dbReference type="AlphaFoldDB" id="A0A8E2APR8"/>